<dbReference type="GO" id="GO:0031640">
    <property type="term" value="P:killing of cells of another organism"/>
    <property type="evidence" value="ECO:0007669"/>
    <property type="project" value="UniProtKB-KW"/>
</dbReference>
<keyword evidence="5" id="KW-0081">Bacteriolytic enzyme</keyword>
<keyword evidence="8" id="KW-0326">Glycosidase</keyword>
<dbReference type="InterPro" id="IPR023346">
    <property type="entry name" value="Lysozyme-like_dom_sf"/>
</dbReference>
<dbReference type="Proteomes" id="UP001153954">
    <property type="component" value="Unassembled WGS sequence"/>
</dbReference>
<keyword evidence="4" id="KW-0929">Antimicrobial</keyword>
<protein>
    <recommendedName>
        <fullName evidence="3">Lysozyme</fullName>
        <ecNumber evidence="2">3.2.1.17</ecNumber>
    </recommendedName>
    <alternativeName>
        <fullName evidence="9">1,4-beta-N-acetylmuramidase</fullName>
    </alternativeName>
</protein>
<evidence type="ECO:0000256" key="4">
    <source>
        <dbReference type="ARBA" id="ARBA00022529"/>
    </source>
</evidence>
<dbReference type="AlphaFoldDB" id="A0AAU9UK78"/>
<evidence type="ECO:0000256" key="7">
    <source>
        <dbReference type="ARBA" id="ARBA00023157"/>
    </source>
</evidence>
<dbReference type="InterPro" id="IPR019799">
    <property type="entry name" value="Glyco_hydro_22_CS"/>
</dbReference>
<dbReference type="EC" id="3.2.1.17" evidence="2"/>
<organism evidence="11 12">
    <name type="scientific">Euphydryas editha</name>
    <name type="common">Edith's checkerspot</name>
    <dbReference type="NCBI Taxonomy" id="104508"/>
    <lineage>
        <taxon>Eukaryota</taxon>
        <taxon>Metazoa</taxon>
        <taxon>Ecdysozoa</taxon>
        <taxon>Arthropoda</taxon>
        <taxon>Hexapoda</taxon>
        <taxon>Insecta</taxon>
        <taxon>Pterygota</taxon>
        <taxon>Neoptera</taxon>
        <taxon>Endopterygota</taxon>
        <taxon>Lepidoptera</taxon>
        <taxon>Glossata</taxon>
        <taxon>Ditrysia</taxon>
        <taxon>Papilionoidea</taxon>
        <taxon>Nymphalidae</taxon>
        <taxon>Nymphalinae</taxon>
        <taxon>Euphydryas</taxon>
    </lineage>
</organism>
<dbReference type="PANTHER" id="PTHR11407">
    <property type="entry name" value="LYSOZYME C"/>
    <property type="match status" value="1"/>
</dbReference>
<keyword evidence="12" id="KW-1185">Reference proteome</keyword>
<dbReference type="EMBL" id="CAKOGL010000019">
    <property type="protein sequence ID" value="CAH2098257.1"/>
    <property type="molecule type" value="Genomic_DNA"/>
</dbReference>
<keyword evidence="6" id="KW-0378">Hydrolase</keyword>
<evidence type="ECO:0000256" key="6">
    <source>
        <dbReference type="ARBA" id="ARBA00022801"/>
    </source>
</evidence>
<accession>A0AAU9UK78</accession>
<gene>
    <name evidence="11" type="ORF">EEDITHA_LOCUS13389</name>
</gene>
<dbReference type="GO" id="GO:0003796">
    <property type="term" value="F:lysozyme activity"/>
    <property type="evidence" value="ECO:0007669"/>
    <property type="project" value="UniProtKB-EC"/>
</dbReference>
<comment type="caution">
    <text evidence="11">The sequence shown here is derived from an EMBL/GenBank/DDBJ whole genome shotgun (WGS) entry which is preliminary data.</text>
</comment>
<evidence type="ECO:0000313" key="11">
    <source>
        <dbReference type="EMBL" id="CAH2098257.1"/>
    </source>
</evidence>
<evidence type="ECO:0000313" key="12">
    <source>
        <dbReference type="Proteomes" id="UP001153954"/>
    </source>
</evidence>
<dbReference type="SMART" id="SM00263">
    <property type="entry name" value="LYZ1"/>
    <property type="match status" value="1"/>
</dbReference>
<evidence type="ECO:0000256" key="3">
    <source>
        <dbReference type="ARBA" id="ARBA00020438"/>
    </source>
</evidence>
<dbReference type="Pfam" id="PF00062">
    <property type="entry name" value="Lys"/>
    <property type="match status" value="1"/>
</dbReference>
<evidence type="ECO:0000256" key="9">
    <source>
        <dbReference type="ARBA" id="ARBA00031262"/>
    </source>
</evidence>
<evidence type="ECO:0000259" key="10">
    <source>
        <dbReference type="PROSITE" id="PS00128"/>
    </source>
</evidence>
<evidence type="ECO:0000256" key="1">
    <source>
        <dbReference type="ARBA" id="ARBA00000632"/>
    </source>
</evidence>
<proteinExistence type="predicted"/>
<keyword evidence="7" id="KW-1015">Disulfide bond</keyword>
<reference evidence="11" key="1">
    <citation type="submission" date="2022-03" db="EMBL/GenBank/DDBJ databases">
        <authorList>
            <person name="Tunstrom K."/>
        </authorList>
    </citation>
    <scope>NUCLEOTIDE SEQUENCE</scope>
</reference>
<dbReference type="InterPro" id="IPR001916">
    <property type="entry name" value="Glyco_hydro_22"/>
</dbReference>
<name>A0AAU9UK78_EUPED</name>
<dbReference type="Gene3D" id="1.10.530.10">
    <property type="match status" value="1"/>
</dbReference>
<dbReference type="SUPFAM" id="SSF53955">
    <property type="entry name" value="Lysozyme-like"/>
    <property type="match status" value="1"/>
</dbReference>
<feature type="domain" description="Glycosyl hydrolases family 22 (GH22)" evidence="10">
    <location>
        <begin position="53"/>
        <end position="71"/>
    </location>
</feature>
<evidence type="ECO:0000256" key="5">
    <source>
        <dbReference type="ARBA" id="ARBA00022638"/>
    </source>
</evidence>
<dbReference type="PROSITE" id="PS51348">
    <property type="entry name" value="GLYCOSYL_HYDROL_F22_2"/>
    <property type="match status" value="1"/>
</dbReference>
<evidence type="ECO:0000256" key="2">
    <source>
        <dbReference type="ARBA" id="ARBA00012732"/>
    </source>
</evidence>
<evidence type="ECO:0000256" key="8">
    <source>
        <dbReference type="ARBA" id="ARBA00023295"/>
    </source>
</evidence>
<dbReference type="PROSITE" id="PS00128">
    <property type="entry name" value="GLYCOSYL_HYDROL_F22_1"/>
    <property type="match status" value="1"/>
</dbReference>
<sequence>MLMAYFSLSGVCLIEKVSKRNTQAFEVRNGKKFYGLYQIPNKWCREGKKGGDCNIACQSLLDDDIRDDTSCALRIFNQEGFKYWTQWEKRCKNDNHITTEIYKCPDLVMYKTSPDRTLPSESLRVKRKISRKGMERSRLLSAFYLPWLQA</sequence>
<dbReference type="PANTHER" id="PTHR11407:SF63">
    <property type="entry name" value="LYSOZYME C"/>
    <property type="match status" value="1"/>
</dbReference>
<dbReference type="GO" id="GO:0042742">
    <property type="term" value="P:defense response to bacterium"/>
    <property type="evidence" value="ECO:0007669"/>
    <property type="project" value="UniProtKB-KW"/>
</dbReference>
<comment type="catalytic activity">
    <reaction evidence="1">
        <text>Hydrolysis of (1-&gt;4)-beta-linkages between N-acetylmuramic acid and N-acetyl-D-glucosamine residues in a peptidoglycan and between N-acetyl-D-glucosamine residues in chitodextrins.</text>
        <dbReference type="EC" id="3.2.1.17"/>
    </reaction>
</comment>